<protein>
    <recommendedName>
        <fullName evidence="7">protein kinase C</fullName>
        <ecNumber evidence="7">2.7.11.13</ecNumber>
    </recommendedName>
</protein>
<comment type="subcellular location">
    <subcellularLocation>
        <location evidence="5">Cleavage furrow</location>
    </subcellularLocation>
    <subcellularLocation>
        <location evidence="4">Cytoplasm</location>
    </subcellularLocation>
    <subcellularLocation>
        <location evidence="3">Membrane</location>
    </subcellularLocation>
    <subcellularLocation>
        <location evidence="2">Midbody</location>
    </subcellularLocation>
    <subcellularLocation>
        <location evidence="1">Nucleus</location>
    </subcellularLocation>
</comment>
<feature type="binding site" evidence="26">
    <location>
        <position position="658"/>
    </location>
    <ligand>
        <name>ATP</name>
        <dbReference type="ChEBI" id="CHEBI:30616"/>
    </ligand>
</feature>
<evidence type="ECO:0000259" key="28">
    <source>
        <dbReference type="PROSITE" id="PS50011"/>
    </source>
</evidence>
<dbReference type="SUPFAM" id="SSF46585">
    <property type="entry name" value="HR1 repeat"/>
    <property type="match status" value="3"/>
</dbReference>
<evidence type="ECO:0000256" key="5">
    <source>
        <dbReference type="ARBA" id="ARBA00004626"/>
    </source>
</evidence>
<dbReference type="GO" id="GO:0032154">
    <property type="term" value="C:cleavage furrow"/>
    <property type="evidence" value="ECO:0007669"/>
    <property type="project" value="UniProtKB-SubCell"/>
</dbReference>
<evidence type="ECO:0000256" key="13">
    <source>
        <dbReference type="ARBA" id="ARBA00022741"/>
    </source>
</evidence>
<sequence length="956" mass="108422">TQKNASVHSLFGDARGQLVAERLGLGHNLDLSDTMVQQKLDEIKEQIRREIRKELKIKEGAENLRKVTTDKKSLAYVDNMLKKSNKKVEELHQELQELNAHIVVKDPEELLECPLTPDTPNSEARMCTSSSRLAALKRQNDIELKVKQGAENMILMYSNGPSKDRKLLATAQQMLQDSKTKIEFIRMQILKASQASELSFENNDPIISPLDLRVEELCHHAKIESAVAEGAKNVMKLLGSGKVTEKRAHSEAQARFNESSQKLDLLRYSLEQRLNELPKNHPRSNSIVEELSLLSSPALSPRSSIISTQNQYSTVTKPAALTGTLDVRLMGCQDLLENVPGRSKAAPVPLPGWSPSETRSSFISRANRNRGVSSRNLTKSEELSNEISAVLKLDNTVVDQTSWRSVSNQAWDQKFTLELDRSRELEISVYWRDWRSLCAVKFLRLEDFLDNQRHGMCLYLEPQGMLFAEVTFFNPVIERRPKLQRQKKIFSKQQGKTFLRAPQMNINIATWGRLVRRAIPTVSTNSFSPQAAETGPSSLPGSPTPIINNGYKLTLLGFILLIYFFHLSVLLLCVLSPQDALASFDFLNKRNSIALKPDLDRVAEQELQHPDLELTAIQKDQFHFSLQDFKCVAVLGRGHFGKVLLAEYKSTGEMFAIKALKKGDIVARDEVDSLMCEKRIFETVNSVRHPFLVNLFACFQTQEHVCFVMEYAAGGDLMMHIHADVFSEPRAVFYAACVVLGLQFLHDHKIVYRDLKLDNLLLDTEGYVKIADFGLCKEGMGFRDRTSTFCGTPEFLAPEVLTETSYTRAVDWWGLGVLIFEMLVGESPFPGDDEEEVFDSIVNDEVRYPRFLSTEAISIMRRLLRRSPERRLGAGERDAEEVKKHLFFRSMDWNGLLAKKVRPPFVPTIQGANDVSNFDDEFTSEAPILTPPREPRALNTDEQHMFSDFDYIADWC</sequence>
<dbReference type="GO" id="GO:0030496">
    <property type="term" value="C:midbody"/>
    <property type="evidence" value="ECO:0007669"/>
    <property type="project" value="UniProtKB-SubCell"/>
</dbReference>
<proteinExistence type="inferred from homology"/>
<dbReference type="CDD" id="cd05589">
    <property type="entry name" value="STKc_PKN"/>
    <property type="match status" value="1"/>
</dbReference>
<evidence type="ECO:0000256" key="11">
    <source>
        <dbReference type="ARBA" id="ARBA00022679"/>
    </source>
</evidence>
<keyword evidence="24" id="KW-0460">Magnesium</keyword>
<dbReference type="Gene3D" id="3.30.200.20">
    <property type="entry name" value="Phosphorylase Kinase, domain 1"/>
    <property type="match status" value="1"/>
</dbReference>
<dbReference type="Pfam" id="PF00069">
    <property type="entry name" value="Pkinase"/>
    <property type="match status" value="1"/>
</dbReference>
<dbReference type="InterPro" id="IPR000961">
    <property type="entry name" value="AGC-kinase_C"/>
</dbReference>
<dbReference type="PROSITE" id="PS00107">
    <property type="entry name" value="PROTEIN_KINASE_ATP"/>
    <property type="match status" value="1"/>
</dbReference>
<evidence type="ECO:0000256" key="15">
    <source>
        <dbReference type="ARBA" id="ARBA00022840"/>
    </source>
</evidence>
<dbReference type="GO" id="GO:0007165">
    <property type="term" value="P:signal transduction"/>
    <property type="evidence" value="ECO:0007669"/>
    <property type="project" value="InterPro"/>
</dbReference>
<evidence type="ECO:0000259" key="30">
    <source>
        <dbReference type="PROSITE" id="PS51860"/>
    </source>
</evidence>
<dbReference type="InterPro" id="IPR000008">
    <property type="entry name" value="C2_dom"/>
</dbReference>
<evidence type="ECO:0000256" key="25">
    <source>
        <dbReference type="PROSITE-ProRule" id="PRU01207"/>
    </source>
</evidence>
<reference evidence="31" key="2">
    <citation type="submission" date="2025-08" db="UniProtKB">
        <authorList>
            <consortium name="Ensembl"/>
        </authorList>
    </citation>
    <scope>IDENTIFICATION</scope>
</reference>
<dbReference type="Proteomes" id="UP000472265">
    <property type="component" value="Chromosome 21"/>
</dbReference>
<dbReference type="Gene3D" id="1.10.510.10">
    <property type="entry name" value="Transferase(Phosphotransferase) domain 1"/>
    <property type="match status" value="1"/>
</dbReference>
<keyword evidence="14" id="KW-0418">Kinase</keyword>
<dbReference type="FunFam" id="3.30.200.20:FF:000058">
    <property type="entry name" value="Putative serine/threonine-protein kinase N2"/>
    <property type="match status" value="1"/>
</dbReference>
<dbReference type="Pfam" id="PF00433">
    <property type="entry name" value="Pkinase_C"/>
    <property type="match status" value="1"/>
</dbReference>
<dbReference type="FunFam" id="1.10.510.10:FF:000038">
    <property type="entry name" value="serine/threonine-protein kinase N2 isoform X1"/>
    <property type="match status" value="1"/>
</dbReference>
<keyword evidence="16" id="KW-0805">Transcription regulation</keyword>
<evidence type="ECO:0000313" key="31">
    <source>
        <dbReference type="Ensembl" id="ENSSAUP00010053467.1"/>
    </source>
</evidence>
<evidence type="ECO:0000256" key="3">
    <source>
        <dbReference type="ARBA" id="ARBA00004370"/>
    </source>
</evidence>
<keyword evidence="11" id="KW-0808">Transferase</keyword>
<evidence type="ECO:0000256" key="12">
    <source>
        <dbReference type="ARBA" id="ARBA00022737"/>
    </source>
</evidence>
<evidence type="ECO:0000256" key="4">
    <source>
        <dbReference type="ARBA" id="ARBA00004496"/>
    </source>
</evidence>
<keyword evidence="15 26" id="KW-0067">ATP-binding</keyword>
<dbReference type="SMART" id="SM00220">
    <property type="entry name" value="S_TKc"/>
    <property type="match status" value="1"/>
</dbReference>
<dbReference type="PANTHER" id="PTHR24351">
    <property type="entry name" value="RIBOSOMAL PROTEIN S6 KINASE"/>
    <property type="match status" value="1"/>
</dbReference>
<dbReference type="CDD" id="cd08687">
    <property type="entry name" value="C2_PKN-like"/>
    <property type="match status" value="1"/>
</dbReference>
<keyword evidence="17 25" id="KW-0175">Coiled coil</keyword>
<feature type="domain" description="Protein kinase" evidence="28">
    <location>
        <begin position="629"/>
        <end position="888"/>
    </location>
</feature>
<dbReference type="EC" id="2.7.11.13" evidence="7"/>
<dbReference type="SMART" id="SM00133">
    <property type="entry name" value="S_TK_X"/>
    <property type="match status" value="1"/>
</dbReference>
<feature type="domain" description="REM-1" evidence="30">
    <location>
        <begin position="199"/>
        <end position="279"/>
    </location>
</feature>
<evidence type="ECO:0000256" key="1">
    <source>
        <dbReference type="ARBA" id="ARBA00004123"/>
    </source>
</evidence>
<evidence type="ECO:0000256" key="26">
    <source>
        <dbReference type="PROSITE-ProRule" id="PRU10141"/>
    </source>
</evidence>
<gene>
    <name evidence="31" type="primary">PKN2</name>
    <name evidence="31" type="synonym">pkn2a</name>
</gene>
<evidence type="ECO:0000256" key="9">
    <source>
        <dbReference type="ARBA" id="ARBA00022527"/>
    </source>
</evidence>
<dbReference type="SMART" id="SM00239">
    <property type="entry name" value="C2"/>
    <property type="match status" value="1"/>
</dbReference>
<feature type="binding site" evidence="24">
    <location>
        <position position="759"/>
    </location>
    <ligand>
        <name>Mg(2+)</name>
        <dbReference type="ChEBI" id="CHEBI:18420"/>
    </ligand>
</feature>
<feature type="active site" description="Proton acceptor" evidence="23">
    <location>
        <position position="754"/>
    </location>
</feature>
<keyword evidence="13 26" id="KW-0547">Nucleotide-binding</keyword>
<dbReference type="PROSITE" id="PS50011">
    <property type="entry name" value="PROTEIN_KINASE_DOM"/>
    <property type="match status" value="1"/>
</dbReference>
<reference evidence="31" key="3">
    <citation type="submission" date="2025-09" db="UniProtKB">
        <authorList>
            <consortium name="Ensembl"/>
        </authorList>
    </citation>
    <scope>IDENTIFICATION</scope>
</reference>
<evidence type="ECO:0000256" key="17">
    <source>
        <dbReference type="ARBA" id="ARBA00023054"/>
    </source>
</evidence>
<name>A0A671XT66_SPAAU</name>
<dbReference type="Gene3D" id="1.10.287.160">
    <property type="entry name" value="HR1 repeat"/>
    <property type="match status" value="3"/>
</dbReference>
<dbReference type="PROSITE" id="PS51860">
    <property type="entry name" value="REM_1"/>
    <property type="match status" value="3"/>
</dbReference>
<dbReference type="GO" id="GO:0005737">
    <property type="term" value="C:cytoplasm"/>
    <property type="evidence" value="ECO:0007669"/>
    <property type="project" value="UniProtKB-SubCell"/>
</dbReference>
<dbReference type="InterPro" id="IPR011072">
    <property type="entry name" value="HR1_rho-bd"/>
</dbReference>
<evidence type="ECO:0000256" key="21">
    <source>
        <dbReference type="ARBA" id="ARBA00047272"/>
    </source>
</evidence>
<accession>A0A671XT66</accession>
<evidence type="ECO:0000256" key="19">
    <source>
        <dbReference type="ARBA" id="ARBA00023163"/>
    </source>
</evidence>
<dbReference type="InterPro" id="IPR008271">
    <property type="entry name" value="Ser/Thr_kinase_AS"/>
</dbReference>
<dbReference type="FunFam" id="1.10.287.160:FF:000003">
    <property type="entry name" value="Putative serine/threonine-protein kinase N2"/>
    <property type="match status" value="1"/>
</dbReference>
<dbReference type="SUPFAM" id="SSF56112">
    <property type="entry name" value="Protein kinase-like (PK-like)"/>
    <property type="match status" value="1"/>
</dbReference>
<dbReference type="InterPro" id="IPR035892">
    <property type="entry name" value="C2_domain_sf"/>
</dbReference>
<dbReference type="GO" id="GO:0046872">
    <property type="term" value="F:metal ion binding"/>
    <property type="evidence" value="ECO:0007669"/>
    <property type="project" value="UniProtKB-KW"/>
</dbReference>
<evidence type="ECO:0000256" key="7">
    <source>
        <dbReference type="ARBA" id="ARBA00012429"/>
    </source>
</evidence>
<evidence type="ECO:0000256" key="20">
    <source>
        <dbReference type="ARBA" id="ARBA00023242"/>
    </source>
</evidence>
<comment type="catalytic activity">
    <reaction evidence="22">
        <text>L-seryl-[protein] + ATP = O-phospho-L-seryl-[protein] + ADP + H(+)</text>
        <dbReference type="Rhea" id="RHEA:17989"/>
        <dbReference type="Rhea" id="RHEA-COMP:9863"/>
        <dbReference type="Rhea" id="RHEA-COMP:11604"/>
        <dbReference type="ChEBI" id="CHEBI:15378"/>
        <dbReference type="ChEBI" id="CHEBI:29999"/>
        <dbReference type="ChEBI" id="CHEBI:30616"/>
        <dbReference type="ChEBI" id="CHEBI:83421"/>
        <dbReference type="ChEBI" id="CHEBI:456216"/>
        <dbReference type="EC" id="2.7.11.13"/>
    </reaction>
</comment>
<dbReference type="SUPFAM" id="SSF49562">
    <property type="entry name" value="C2 domain (Calcium/lipid-binding domain, CaLB)"/>
    <property type="match status" value="1"/>
</dbReference>
<feature type="domain" description="REM-1" evidence="30">
    <location>
        <begin position="116"/>
        <end position="198"/>
    </location>
</feature>
<dbReference type="CDD" id="cd11622">
    <property type="entry name" value="HR1_PKN_1"/>
    <property type="match status" value="1"/>
</dbReference>
<dbReference type="Ensembl" id="ENSSAUT00010056190.1">
    <property type="protein sequence ID" value="ENSSAUP00010053467.1"/>
    <property type="gene ID" value="ENSSAUG00010021939.1"/>
</dbReference>
<dbReference type="Pfam" id="PF02185">
    <property type="entry name" value="HR1"/>
    <property type="match status" value="3"/>
</dbReference>
<dbReference type="InterPro" id="IPR000719">
    <property type="entry name" value="Prot_kinase_dom"/>
</dbReference>
<keyword evidence="20" id="KW-0539">Nucleus</keyword>
<dbReference type="AlphaFoldDB" id="A0A671XT66"/>
<dbReference type="FunFam" id="1.10.287.160:FF:000002">
    <property type="entry name" value="Putative serine/threonine-protein kinase N2"/>
    <property type="match status" value="1"/>
</dbReference>
<keyword evidence="24" id="KW-0479">Metal-binding</keyword>
<dbReference type="GeneTree" id="ENSGT00940000154339"/>
<evidence type="ECO:0000256" key="16">
    <source>
        <dbReference type="ARBA" id="ARBA00023015"/>
    </source>
</evidence>
<dbReference type="GO" id="GO:0005634">
    <property type="term" value="C:nucleus"/>
    <property type="evidence" value="ECO:0007669"/>
    <property type="project" value="UniProtKB-SubCell"/>
</dbReference>
<organism evidence="31 32">
    <name type="scientific">Sparus aurata</name>
    <name type="common">Gilthead sea bream</name>
    <dbReference type="NCBI Taxonomy" id="8175"/>
    <lineage>
        <taxon>Eukaryota</taxon>
        <taxon>Metazoa</taxon>
        <taxon>Chordata</taxon>
        <taxon>Craniata</taxon>
        <taxon>Vertebrata</taxon>
        <taxon>Euteleostomi</taxon>
        <taxon>Actinopterygii</taxon>
        <taxon>Neopterygii</taxon>
        <taxon>Teleostei</taxon>
        <taxon>Neoteleostei</taxon>
        <taxon>Acanthomorphata</taxon>
        <taxon>Eupercaria</taxon>
        <taxon>Spariformes</taxon>
        <taxon>Sparidae</taxon>
        <taxon>Sparus</taxon>
    </lineage>
</organism>
<evidence type="ECO:0000256" key="23">
    <source>
        <dbReference type="PIRSR" id="PIRSR000615-1"/>
    </source>
</evidence>
<evidence type="ECO:0000256" key="27">
    <source>
        <dbReference type="SAM" id="Coils"/>
    </source>
</evidence>
<evidence type="ECO:0000256" key="6">
    <source>
        <dbReference type="ARBA" id="ARBA00005490"/>
    </source>
</evidence>
<feature type="coiled-coil region" evidence="27">
    <location>
        <begin position="44"/>
        <end position="101"/>
    </location>
</feature>
<reference evidence="31" key="1">
    <citation type="submission" date="2021-04" db="EMBL/GenBank/DDBJ databases">
        <authorList>
            <consortium name="Wellcome Sanger Institute Data Sharing"/>
        </authorList>
    </citation>
    <scope>NUCLEOTIDE SEQUENCE [LARGE SCALE GENOMIC DNA]</scope>
</reference>
<dbReference type="GO" id="GO:0031267">
    <property type="term" value="F:small GTPase binding"/>
    <property type="evidence" value="ECO:0007669"/>
    <property type="project" value="InterPro"/>
</dbReference>
<dbReference type="FunFam" id="1.10.287.160:FF:000001">
    <property type="entry name" value="Putative serine/threonine-protein kinase N2"/>
    <property type="match status" value="1"/>
</dbReference>
<evidence type="ECO:0000256" key="10">
    <source>
        <dbReference type="ARBA" id="ARBA00022553"/>
    </source>
</evidence>
<comment type="similarity">
    <text evidence="6">Belongs to the protein kinase superfamily. AGC Ser/Thr protein kinase family. PKC subfamily.</text>
</comment>
<dbReference type="GO" id="GO:0004697">
    <property type="term" value="F:diacylglycerol-dependent serine/threonine kinase activity"/>
    <property type="evidence" value="ECO:0007669"/>
    <property type="project" value="UniProtKB-EC"/>
</dbReference>
<keyword evidence="12" id="KW-0677">Repeat</keyword>
<evidence type="ECO:0000256" key="24">
    <source>
        <dbReference type="PIRSR" id="PIRSR000615-3"/>
    </source>
</evidence>
<dbReference type="PROSITE" id="PS00108">
    <property type="entry name" value="PROTEIN_KINASE_ST"/>
    <property type="match status" value="1"/>
</dbReference>
<dbReference type="InterPro" id="IPR037784">
    <property type="entry name" value="C2_PKN"/>
</dbReference>
<evidence type="ECO:0000256" key="22">
    <source>
        <dbReference type="ARBA" id="ARBA00047470"/>
    </source>
</evidence>
<evidence type="ECO:0000313" key="32">
    <source>
        <dbReference type="Proteomes" id="UP000472265"/>
    </source>
</evidence>
<dbReference type="InterPro" id="IPR017892">
    <property type="entry name" value="Pkinase_C"/>
</dbReference>
<keyword evidence="9" id="KW-0723">Serine/threonine-protein kinase</keyword>
<keyword evidence="10" id="KW-0597">Phosphoprotein</keyword>
<dbReference type="InterPro" id="IPR036274">
    <property type="entry name" value="HR1_rpt_sf"/>
</dbReference>
<dbReference type="InterPro" id="IPR037313">
    <property type="entry name" value="PKN_HR1_1"/>
</dbReference>
<dbReference type="SMART" id="SM00742">
    <property type="entry name" value="Hr1"/>
    <property type="match status" value="3"/>
</dbReference>
<feature type="domain" description="AGC-kinase C-terminal" evidence="29">
    <location>
        <begin position="889"/>
        <end position="956"/>
    </location>
</feature>
<keyword evidence="32" id="KW-1185">Reference proteome</keyword>
<evidence type="ECO:0000256" key="18">
    <source>
        <dbReference type="ARBA" id="ARBA00023136"/>
    </source>
</evidence>
<dbReference type="InterPro" id="IPR017441">
    <property type="entry name" value="Protein_kinase_ATP_BS"/>
</dbReference>
<dbReference type="InterPro" id="IPR011009">
    <property type="entry name" value="Kinase-like_dom_sf"/>
</dbReference>
<keyword evidence="8" id="KW-0963">Cytoplasm</keyword>
<feature type="domain" description="REM-1" evidence="30">
    <location>
        <begin position="28"/>
        <end position="104"/>
    </location>
</feature>
<evidence type="ECO:0000259" key="29">
    <source>
        <dbReference type="PROSITE" id="PS51285"/>
    </source>
</evidence>
<dbReference type="GO" id="GO:0005524">
    <property type="term" value="F:ATP binding"/>
    <property type="evidence" value="ECO:0007669"/>
    <property type="project" value="UniProtKB-UniRule"/>
</dbReference>
<evidence type="ECO:0000256" key="14">
    <source>
        <dbReference type="ARBA" id="ARBA00022777"/>
    </source>
</evidence>
<evidence type="ECO:0000256" key="2">
    <source>
        <dbReference type="ARBA" id="ARBA00004214"/>
    </source>
</evidence>
<dbReference type="PROSITE" id="PS51285">
    <property type="entry name" value="AGC_KINASE_CTER"/>
    <property type="match status" value="1"/>
</dbReference>
<comment type="catalytic activity">
    <reaction evidence="21">
        <text>L-threonyl-[protein] + ATP = O-phospho-L-threonyl-[protein] + ADP + H(+)</text>
        <dbReference type="Rhea" id="RHEA:46608"/>
        <dbReference type="Rhea" id="RHEA-COMP:11060"/>
        <dbReference type="Rhea" id="RHEA-COMP:11605"/>
        <dbReference type="ChEBI" id="CHEBI:15378"/>
        <dbReference type="ChEBI" id="CHEBI:30013"/>
        <dbReference type="ChEBI" id="CHEBI:30616"/>
        <dbReference type="ChEBI" id="CHEBI:61977"/>
        <dbReference type="ChEBI" id="CHEBI:456216"/>
        <dbReference type="EC" id="2.7.11.13"/>
    </reaction>
</comment>
<evidence type="ECO:0000256" key="8">
    <source>
        <dbReference type="ARBA" id="ARBA00022490"/>
    </source>
</evidence>
<keyword evidence="18" id="KW-0472">Membrane</keyword>
<keyword evidence="19" id="KW-0804">Transcription</keyword>
<feature type="binding site" evidence="24">
    <location>
        <position position="772"/>
    </location>
    <ligand>
        <name>Mg(2+)</name>
        <dbReference type="ChEBI" id="CHEBI:18420"/>
    </ligand>
</feature>